<feature type="transmembrane region" description="Helical" evidence="1">
    <location>
        <begin position="130"/>
        <end position="148"/>
    </location>
</feature>
<keyword evidence="1" id="KW-0812">Transmembrane</keyword>
<dbReference type="OrthoDB" id="880589at2"/>
<feature type="transmembrane region" description="Helical" evidence="1">
    <location>
        <begin position="6"/>
        <end position="30"/>
    </location>
</feature>
<dbReference type="EMBL" id="SRLD01000015">
    <property type="protein sequence ID" value="TGE16618.1"/>
    <property type="molecule type" value="Genomic_DNA"/>
</dbReference>
<reference evidence="2 3" key="1">
    <citation type="submission" date="2019-04" db="EMBL/GenBank/DDBJ databases">
        <authorList>
            <person name="Feng G."/>
            <person name="Zhang J."/>
            <person name="Zhu H."/>
        </authorList>
    </citation>
    <scope>NUCLEOTIDE SEQUENCE [LARGE SCALE GENOMIC DNA]</scope>
    <source>
        <strain evidence="2 3">JCM 17223</strain>
    </source>
</reference>
<name>A0A4Z0PMC0_9BACT</name>
<organism evidence="2 3">
    <name type="scientific">Hymenobacter elongatus</name>
    <dbReference type="NCBI Taxonomy" id="877208"/>
    <lineage>
        <taxon>Bacteria</taxon>
        <taxon>Pseudomonadati</taxon>
        <taxon>Bacteroidota</taxon>
        <taxon>Cytophagia</taxon>
        <taxon>Cytophagales</taxon>
        <taxon>Hymenobacteraceae</taxon>
        <taxon>Hymenobacter</taxon>
    </lineage>
</organism>
<evidence type="ECO:0000313" key="3">
    <source>
        <dbReference type="Proteomes" id="UP000297739"/>
    </source>
</evidence>
<gene>
    <name evidence="2" type="ORF">E5J99_09585</name>
</gene>
<keyword evidence="1" id="KW-0472">Membrane</keyword>
<feature type="transmembrane region" description="Helical" evidence="1">
    <location>
        <begin position="202"/>
        <end position="219"/>
    </location>
</feature>
<comment type="caution">
    <text evidence="2">The sequence shown here is derived from an EMBL/GenBank/DDBJ whole genome shotgun (WGS) entry which is preliminary data.</text>
</comment>
<sequence>MHIPSWLLTFCEYLEQMASLVVLVPLGLAFWRWPHLPPPLRLLTGSLLFTELVLLASGLVELYRPGWSYAVWHVFTLVQTLLFCRIYYLTLVSPVVRRLLRLAALGFTVFAFCDSLYLEGFQQVNAYTHVAQSALLIGLALLYFEQLLNELHIIRLEQDPLFLVSTAIVLYFSGTVLLYVFVNKLSATTDHASHQMIYTLNAMVNLIQYMLFALAFWYADQLLPSPARS</sequence>
<accession>A0A4Z0PMC0</accession>
<evidence type="ECO:0000313" key="2">
    <source>
        <dbReference type="EMBL" id="TGE16618.1"/>
    </source>
</evidence>
<keyword evidence="3" id="KW-1185">Reference proteome</keyword>
<dbReference type="Proteomes" id="UP000297739">
    <property type="component" value="Unassembled WGS sequence"/>
</dbReference>
<protein>
    <submittedName>
        <fullName evidence="2">Uncharacterized protein</fullName>
    </submittedName>
</protein>
<feature type="transmembrane region" description="Helical" evidence="1">
    <location>
        <begin position="100"/>
        <end position="118"/>
    </location>
</feature>
<proteinExistence type="predicted"/>
<keyword evidence="1" id="KW-1133">Transmembrane helix</keyword>
<dbReference type="AlphaFoldDB" id="A0A4Z0PMC0"/>
<evidence type="ECO:0000256" key="1">
    <source>
        <dbReference type="SAM" id="Phobius"/>
    </source>
</evidence>
<feature type="transmembrane region" description="Helical" evidence="1">
    <location>
        <begin position="42"/>
        <end position="63"/>
    </location>
</feature>
<feature type="transmembrane region" description="Helical" evidence="1">
    <location>
        <begin position="160"/>
        <end position="182"/>
    </location>
</feature>
<dbReference type="RefSeq" id="WP_135497504.1">
    <property type="nucleotide sequence ID" value="NZ_SRLD01000015.1"/>
</dbReference>
<feature type="transmembrane region" description="Helical" evidence="1">
    <location>
        <begin position="69"/>
        <end position="88"/>
    </location>
</feature>